<keyword evidence="1" id="KW-1133">Transmembrane helix</keyword>
<keyword evidence="1" id="KW-0472">Membrane</keyword>
<dbReference type="Proteomes" id="UP000295611">
    <property type="component" value="Unassembled WGS sequence"/>
</dbReference>
<dbReference type="InterPro" id="IPR013324">
    <property type="entry name" value="RNA_pol_sigma_r3/r4-like"/>
</dbReference>
<organism evidence="2 3">
    <name type="scientific">Paludibacterium purpuratum</name>
    <dbReference type="NCBI Taxonomy" id="1144873"/>
    <lineage>
        <taxon>Bacteria</taxon>
        <taxon>Pseudomonadati</taxon>
        <taxon>Pseudomonadota</taxon>
        <taxon>Betaproteobacteria</taxon>
        <taxon>Neisseriales</taxon>
        <taxon>Chromobacteriaceae</taxon>
        <taxon>Paludibacterium</taxon>
    </lineage>
</organism>
<evidence type="ECO:0000313" key="2">
    <source>
        <dbReference type="EMBL" id="TDR80569.1"/>
    </source>
</evidence>
<gene>
    <name evidence="2" type="ORF">DFP86_10467</name>
</gene>
<reference evidence="2 3" key="1">
    <citation type="submission" date="2019-03" db="EMBL/GenBank/DDBJ databases">
        <title>Genomic Encyclopedia of Type Strains, Phase III (KMG-III): the genomes of soil and plant-associated and newly described type strains.</title>
        <authorList>
            <person name="Whitman W."/>
        </authorList>
    </citation>
    <scope>NUCLEOTIDE SEQUENCE [LARGE SCALE GENOMIC DNA]</scope>
    <source>
        <strain evidence="2 3">CECT 8976</strain>
    </source>
</reference>
<evidence type="ECO:0000256" key="1">
    <source>
        <dbReference type="SAM" id="Phobius"/>
    </source>
</evidence>
<feature type="transmembrane region" description="Helical" evidence="1">
    <location>
        <begin position="245"/>
        <end position="265"/>
    </location>
</feature>
<proteinExistence type="predicted"/>
<accession>A0A4V3DVD5</accession>
<keyword evidence="2" id="KW-0804">Transcription</keyword>
<dbReference type="RefSeq" id="WP_133679056.1">
    <property type="nucleotide sequence ID" value="NZ_SNZP01000004.1"/>
</dbReference>
<name>A0A4V3DVD5_9NEIS</name>
<dbReference type="Gene3D" id="1.10.10.10">
    <property type="entry name" value="Winged helix-like DNA-binding domain superfamily/Winged helix DNA-binding domain"/>
    <property type="match status" value="1"/>
</dbReference>
<keyword evidence="2" id="KW-0240">DNA-directed RNA polymerase</keyword>
<dbReference type="GO" id="GO:0000428">
    <property type="term" value="C:DNA-directed RNA polymerase complex"/>
    <property type="evidence" value="ECO:0007669"/>
    <property type="project" value="UniProtKB-KW"/>
</dbReference>
<comment type="caution">
    <text evidence="2">The sequence shown here is derived from an EMBL/GenBank/DDBJ whole genome shotgun (WGS) entry which is preliminary data.</text>
</comment>
<protein>
    <submittedName>
        <fullName evidence="2">DNA-directed RNA polymerase specialized sigma24 family protein</fullName>
    </submittedName>
</protein>
<keyword evidence="3" id="KW-1185">Reference proteome</keyword>
<keyword evidence="1" id="KW-0812">Transmembrane</keyword>
<dbReference type="SUPFAM" id="SSF88659">
    <property type="entry name" value="Sigma3 and sigma4 domains of RNA polymerase sigma factors"/>
    <property type="match status" value="1"/>
</dbReference>
<dbReference type="InterPro" id="IPR036388">
    <property type="entry name" value="WH-like_DNA-bd_sf"/>
</dbReference>
<dbReference type="OrthoDB" id="9783733at2"/>
<sequence>MASAPPLLSSTESAGLRAMQQALLIVGDEQTALAVVRDTLRAMSKRYAYAMKDARDPLFQRLLRQHLRRARWRQRLGQLLPDLLSHLIPPQSETLAPGTLEMLQIDLGEHRPAWHEQPQGGLLVTEILRLLPTRQRDAFWQLHVECLPLQQAARVLALTQRCVRRDASRATAMLKAILALKGCAVEMATKSDIALCAAKALALPRATLAIAHGDALRQLFQAVDRPLRRSRLTDRGRLLMLRHPLGTRLAILGALIAAVAAGLWLTQPGRNEDQARTEIQLLSSDVPLDVLLDSRFVEAADED</sequence>
<dbReference type="EMBL" id="SNZP01000004">
    <property type="protein sequence ID" value="TDR80569.1"/>
    <property type="molecule type" value="Genomic_DNA"/>
</dbReference>
<evidence type="ECO:0000313" key="3">
    <source>
        <dbReference type="Proteomes" id="UP000295611"/>
    </source>
</evidence>
<dbReference type="AlphaFoldDB" id="A0A4V3DVD5"/>